<dbReference type="Pfam" id="PF06742">
    <property type="entry name" value="DUF1214"/>
    <property type="match status" value="1"/>
</dbReference>
<dbReference type="PANTHER" id="PTHR36509">
    <property type="entry name" value="BLL3101 PROTEIN"/>
    <property type="match status" value="1"/>
</dbReference>
<feature type="chain" id="PRO_5046543320" evidence="1">
    <location>
        <begin position="22"/>
        <end position="342"/>
    </location>
</feature>
<keyword evidence="1" id="KW-0732">Signal</keyword>
<dbReference type="Pfam" id="PF06863">
    <property type="entry name" value="DUF1254"/>
    <property type="match status" value="1"/>
</dbReference>
<organism evidence="4 5">
    <name type="scientific">Microbulbifer salipaludis</name>
    <dbReference type="NCBI Taxonomy" id="187980"/>
    <lineage>
        <taxon>Bacteria</taxon>
        <taxon>Pseudomonadati</taxon>
        <taxon>Pseudomonadota</taxon>
        <taxon>Gammaproteobacteria</taxon>
        <taxon>Cellvibrionales</taxon>
        <taxon>Microbulbiferaceae</taxon>
        <taxon>Microbulbifer</taxon>
    </lineage>
</organism>
<evidence type="ECO:0000259" key="2">
    <source>
        <dbReference type="Pfam" id="PF06742"/>
    </source>
</evidence>
<dbReference type="Gene3D" id="2.60.120.600">
    <property type="entry name" value="Domain of unknown function DUF1214, C-terminal domain"/>
    <property type="match status" value="1"/>
</dbReference>
<dbReference type="RefSeq" id="WP_207002678.1">
    <property type="nucleotide sequence ID" value="NZ_JAEKJR010000002.1"/>
</dbReference>
<proteinExistence type="predicted"/>
<evidence type="ECO:0000313" key="4">
    <source>
        <dbReference type="EMBL" id="MBN8431707.1"/>
    </source>
</evidence>
<gene>
    <name evidence="4" type="ORF">JF535_12685</name>
</gene>
<dbReference type="EMBL" id="JAEKJR010000002">
    <property type="protein sequence ID" value="MBN8431707.1"/>
    <property type="molecule type" value="Genomic_DNA"/>
</dbReference>
<accession>A0ABS3E8R3</accession>
<dbReference type="PANTHER" id="PTHR36509:SF3">
    <property type="entry name" value="SIGNAL PEPTIDE PROTEIN"/>
    <property type="match status" value="1"/>
</dbReference>
<keyword evidence="5" id="KW-1185">Reference proteome</keyword>
<comment type="caution">
    <text evidence="4">The sequence shown here is derived from an EMBL/GenBank/DDBJ whole genome shotgun (WGS) entry which is preliminary data.</text>
</comment>
<feature type="domain" description="DUF1214" evidence="2">
    <location>
        <begin position="247"/>
        <end position="321"/>
    </location>
</feature>
<evidence type="ECO:0000313" key="5">
    <source>
        <dbReference type="Proteomes" id="UP000664293"/>
    </source>
</evidence>
<evidence type="ECO:0000256" key="1">
    <source>
        <dbReference type="SAM" id="SignalP"/>
    </source>
</evidence>
<reference evidence="4 5" key="1">
    <citation type="submission" date="2020-12" db="EMBL/GenBank/DDBJ databases">
        <title>Oil enriched cultivation method for isolating marine PHA-producing bacteria.</title>
        <authorList>
            <person name="Zheng W."/>
            <person name="Yu S."/>
            <person name="Huang Y."/>
        </authorList>
    </citation>
    <scope>NUCLEOTIDE SEQUENCE [LARGE SCALE GENOMIC DNA]</scope>
    <source>
        <strain evidence="4 5">SN0-2</strain>
    </source>
</reference>
<feature type="domain" description="DUF1254" evidence="3">
    <location>
        <begin position="54"/>
        <end position="124"/>
    </location>
</feature>
<dbReference type="SUPFAM" id="SSF160935">
    <property type="entry name" value="VPA0735-like"/>
    <property type="match status" value="1"/>
</dbReference>
<sequence length="342" mass="37967">MNVKALTFAGLLVLALSAAQAQSGGSKVVTPDTFIRAETDNMYAAMIENAGGTNTFFHFREPTPLDKQTVVRMNRDVLYSGGVFDAKDGITINFPQLPDDRYASVYIIDNDHYVVDIIHEPGTHTVKGDTRFLYVIVRIQLKDPASEQDVALVNSLQDQFKVTSKTGGDFPGFLWDRKSLDALRSEYEEGSKKFDSWAGMMGKRGEVNEETRHYAAAAAWGLLPEYEATYLNYMPPSASADKCYSARYQVPENEGFWSITVYGKDGFMKSDHNVFNAANTELNDDGTFTAYFGSEAACGKVANRVDTSDGWNFLFRIYRPGKSVLDGSYTLPDVKEVGRNNG</sequence>
<dbReference type="InterPro" id="IPR010621">
    <property type="entry name" value="DUF1214"/>
</dbReference>
<dbReference type="InterPro" id="IPR010679">
    <property type="entry name" value="DUF1254"/>
</dbReference>
<dbReference type="Proteomes" id="UP000664293">
    <property type="component" value="Unassembled WGS sequence"/>
</dbReference>
<feature type="signal peptide" evidence="1">
    <location>
        <begin position="1"/>
        <end position="21"/>
    </location>
</feature>
<protein>
    <submittedName>
        <fullName evidence="4">DUF1254 domain-containing protein</fullName>
    </submittedName>
</protein>
<name>A0ABS3E8R3_9GAMM</name>
<evidence type="ECO:0000259" key="3">
    <source>
        <dbReference type="Pfam" id="PF06863"/>
    </source>
</evidence>
<dbReference type="InterPro" id="IPR037049">
    <property type="entry name" value="DUF1214_C_sf"/>
</dbReference>